<dbReference type="EMBL" id="WHZX01000001">
    <property type="protein sequence ID" value="NEG71012.1"/>
    <property type="molecule type" value="Genomic_DNA"/>
</dbReference>
<sequence>MSRKRHSNSLIPNNEPAGAPRDHKPAGPARTITVQGVALRVDPSIFDDLDMLEDLYDLQNAAENPEGAFQLIPFLRRMCGDAYPKVKAALRDPATGRIPMKAVTEFMGELLEKSAPNS</sequence>
<proteinExistence type="predicted"/>
<reference evidence="3 4" key="1">
    <citation type="submission" date="2019-10" db="EMBL/GenBank/DDBJ databases">
        <title>Bifidobacterium from non-human primates.</title>
        <authorList>
            <person name="Modesto M."/>
        </authorList>
    </citation>
    <scope>NUCLEOTIDE SEQUENCE [LARGE SCALE GENOMIC DNA]</scope>
    <source>
        <strain evidence="3 4">TREM</strain>
    </source>
</reference>
<keyword evidence="5" id="KW-1185">Reference proteome</keyword>
<evidence type="ECO:0000313" key="4">
    <source>
        <dbReference type="Proteomes" id="UP000469943"/>
    </source>
</evidence>
<protein>
    <submittedName>
        <fullName evidence="2">Uncharacterized protein</fullName>
    </submittedName>
</protein>
<comment type="caution">
    <text evidence="2">The sequence shown here is derived from an EMBL/GenBank/DDBJ whole genome shotgun (WGS) entry which is preliminary data.</text>
</comment>
<evidence type="ECO:0000313" key="2">
    <source>
        <dbReference type="EMBL" id="KAB8289308.1"/>
    </source>
</evidence>
<dbReference type="EMBL" id="WBSM01000001">
    <property type="protein sequence ID" value="KAB8289308.1"/>
    <property type="molecule type" value="Genomic_DNA"/>
</dbReference>
<dbReference type="OrthoDB" id="5198664at2"/>
<evidence type="ECO:0000313" key="5">
    <source>
        <dbReference type="Proteomes" id="UP000482084"/>
    </source>
</evidence>
<dbReference type="Proteomes" id="UP000469943">
    <property type="component" value="Unassembled WGS sequence"/>
</dbReference>
<gene>
    <name evidence="2" type="ORF">DSM100688_0388</name>
    <name evidence="3" type="ORF">GFD24_01970</name>
</gene>
<reference evidence="2 5" key="2">
    <citation type="submission" date="2019-10" db="EMBL/GenBank/DDBJ databases">
        <title>Characterization of the phylogenetic diversity of two novel species belonging to the genus Bifidobacterium: Bifidobacterium cebidarum sp. nov. and Bifidobacterium leontopitheci sp. nov.</title>
        <authorList>
            <person name="Lugli G.A."/>
            <person name="Duranti S."/>
            <person name="Milani C."/>
            <person name="Turroni F."/>
            <person name="Ventura M."/>
        </authorList>
    </citation>
    <scope>NUCLEOTIDE SEQUENCE [LARGE SCALE GENOMIC DNA]</scope>
    <source>
        <strain evidence="2 5">DSM 100688</strain>
    </source>
</reference>
<dbReference type="Proteomes" id="UP000482084">
    <property type="component" value="Unassembled WGS sequence"/>
</dbReference>
<evidence type="ECO:0000313" key="3">
    <source>
        <dbReference type="EMBL" id="NEG71012.1"/>
    </source>
</evidence>
<organism evidence="2 5">
    <name type="scientific">Bifidobacterium ramosum</name>
    <dbReference type="NCBI Taxonomy" id="1798158"/>
    <lineage>
        <taxon>Bacteria</taxon>
        <taxon>Bacillati</taxon>
        <taxon>Actinomycetota</taxon>
        <taxon>Actinomycetes</taxon>
        <taxon>Bifidobacteriales</taxon>
        <taxon>Bifidobacteriaceae</taxon>
        <taxon>Bifidobacterium</taxon>
    </lineage>
</organism>
<name>A0A6L4X3J7_9BIFI</name>
<dbReference type="AlphaFoldDB" id="A0A6L4X3J7"/>
<evidence type="ECO:0000256" key="1">
    <source>
        <dbReference type="SAM" id="MobiDB-lite"/>
    </source>
</evidence>
<accession>A0A6L4X3J7</accession>
<dbReference type="RefSeq" id="WP_152357475.1">
    <property type="nucleotide sequence ID" value="NZ_WBSM01000001.1"/>
</dbReference>
<feature type="region of interest" description="Disordered" evidence="1">
    <location>
        <begin position="1"/>
        <end position="28"/>
    </location>
</feature>